<dbReference type="InterPro" id="IPR038169">
    <property type="entry name" value="DC-UbP/UBTD2_N_sf"/>
</dbReference>
<keyword evidence="4" id="KW-1185">Reference proteome</keyword>
<feature type="compositionally biased region" description="Basic residues" evidence="1">
    <location>
        <begin position="28"/>
        <end position="42"/>
    </location>
</feature>
<proteinExistence type="predicted"/>
<dbReference type="RefSeq" id="XP_033401422.1">
    <property type="nucleotide sequence ID" value="XM_033535212.1"/>
</dbReference>
<sequence>MGCCASIPRSRSGASTTTESTAKDTRPNKRLMRIAAGRRSKPPKVDERTGPLTRARLATERAAFWDTRVTGRAEMWGGVKLSVEALAAGDVASAQGVLDAAGLTCPTGELWRGVYDERGEEYKVPEWVVVEPVGLVEEVVEEEDVQDDGGGDAEEEDEEEEDSVMGKQGAEEEDEGDLGKGKGKDRVGEVVKVKARLSDRGTDVVVEVGMEEGVAALKAKIVEAGQVAASSRVRLAYMGRMLNERASLASQGYRAGDVVSALVQ</sequence>
<dbReference type="PROSITE" id="PS50053">
    <property type="entry name" value="UBIQUITIN_2"/>
    <property type="match status" value="1"/>
</dbReference>
<dbReference type="PANTHER" id="PTHR13609">
    <property type="entry name" value="UBIQUITIN DOMAIN CONTAINING 1 PROTEIN-RELATED"/>
    <property type="match status" value="1"/>
</dbReference>
<dbReference type="InterPro" id="IPR000626">
    <property type="entry name" value="Ubiquitin-like_dom"/>
</dbReference>
<evidence type="ECO:0000313" key="3">
    <source>
        <dbReference type="EMBL" id="KAF2145710.1"/>
    </source>
</evidence>
<dbReference type="Pfam" id="PF16455">
    <property type="entry name" value="UBD"/>
    <property type="match status" value="1"/>
</dbReference>
<dbReference type="AlphaFoldDB" id="A0A6A6BNK4"/>
<protein>
    <recommendedName>
        <fullName evidence="2">Ubiquitin-like domain-containing protein</fullName>
    </recommendedName>
</protein>
<dbReference type="Gene3D" id="1.20.225.20">
    <property type="entry name" value="Ub domain-containing protein, DC-UbP/UBTD2, N-terminal domain"/>
    <property type="match status" value="1"/>
</dbReference>
<feature type="compositionally biased region" description="Acidic residues" evidence="1">
    <location>
        <begin position="139"/>
        <end position="163"/>
    </location>
</feature>
<dbReference type="InterPro" id="IPR029071">
    <property type="entry name" value="Ubiquitin-like_domsf"/>
</dbReference>
<gene>
    <name evidence="3" type="ORF">K452DRAFT_124314</name>
</gene>
<organism evidence="3 4">
    <name type="scientific">Aplosporella prunicola CBS 121167</name>
    <dbReference type="NCBI Taxonomy" id="1176127"/>
    <lineage>
        <taxon>Eukaryota</taxon>
        <taxon>Fungi</taxon>
        <taxon>Dikarya</taxon>
        <taxon>Ascomycota</taxon>
        <taxon>Pezizomycotina</taxon>
        <taxon>Dothideomycetes</taxon>
        <taxon>Dothideomycetes incertae sedis</taxon>
        <taxon>Botryosphaeriales</taxon>
        <taxon>Aplosporellaceae</taxon>
        <taxon>Aplosporella</taxon>
    </lineage>
</organism>
<feature type="region of interest" description="Disordered" evidence="1">
    <location>
        <begin position="1"/>
        <end position="49"/>
    </location>
</feature>
<dbReference type="GeneID" id="54292706"/>
<evidence type="ECO:0000256" key="1">
    <source>
        <dbReference type="SAM" id="MobiDB-lite"/>
    </source>
</evidence>
<dbReference type="SUPFAM" id="SSF54236">
    <property type="entry name" value="Ubiquitin-like"/>
    <property type="match status" value="1"/>
</dbReference>
<evidence type="ECO:0000313" key="4">
    <source>
        <dbReference type="Proteomes" id="UP000799438"/>
    </source>
</evidence>
<dbReference type="EMBL" id="ML995477">
    <property type="protein sequence ID" value="KAF2145710.1"/>
    <property type="molecule type" value="Genomic_DNA"/>
</dbReference>
<accession>A0A6A6BNK4</accession>
<reference evidence="3" key="1">
    <citation type="journal article" date="2020" name="Stud. Mycol.">
        <title>101 Dothideomycetes genomes: a test case for predicting lifestyles and emergence of pathogens.</title>
        <authorList>
            <person name="Haridas S."/>
            <person name="Albert R."/>
            <person name="Binder M."/>
            <person name="Bloem J."/>
            <person name="Labutti K."/>
            <person name="Salamov A."/>
            <person name="Andreopoulos B."/>
            <person name="Baker S."/>
            <person name="Barry K."/>
            <person name="Bills G."/>
            <person name="Bluhm B."/>
            <person name="Cannon C."/>
            <person name="Castanera R."/>
            <person name="Culley D."/>
            <person name="Daum C."/>
            <person name="Ezra D."/>
            <person name="Gonzalez J."/>
            <person name="Henrissat B."/>
            <person name="Kuo A."/>
            <person name="Liang C."/>
            <person name="Lipzen A."/>
            <person name="Lutzoni F."/>
            <person name="Magnuson J."/>
            <person name="Mondo S."/>
            <person name="Nolan M."/>
            <person name="Ohm R."/>
            <person name="Pangilinan J."/>
            <person name="Park H.-J."/>
            <person name="Ramirez L."/>
            <person name="Alfaro M."/>
            <person name="Sun H."/>
            <person name="Tritt A."/>
            <person name="Yoshinaga Y."/>
            <person name="Zwiers L.-H."/>
            <person name="Turgeon B."/>
            <person name="Goodwin S."/>
            <person name="Spatafora J."/>
            <person name="Crous P."/>
            <person name="Grigoriev I."/>
        </authorList>
    </citation>
    <scope>NUCLEOTIDE SEQUENCE</scope>
    <source>
        <strain evidence="3">CBS 121167</strain>
    </source>
</reference>
<evidence type="ECO:0000259" key="2">
    <source>
        <dbReference type="PROSITE" id="PS50053"/>
    </source>
</evidence>
<feature type="region of interest" description="Disordered" evidence="1">
    <location>
        <begin position="139"/>
        <end position="184"/>
    </location>
</feature>
<dbReference type="InterPro" id="IPR039869">
    <property type="entry name" value="UBTD1/2"/>
</dbReference>
<name>A0A6A6BNK4_9PEZI</name>
<dbReference type="Proteomes" id="UP000799438">
    <property type="component" value="Unassembled WGS sequence"/>
</dbReference>
<dbReference type="OrthoDB" id="1640476at2759"/>
<dbReference type="InterPro" id="IPR032752">
    <property type="entry name" value="DC-UbP/UBTD2_N"/>
</dbReference>
<feature type="domain" description="Ubiquitin-like" evidence="2">
    <location>
        <begin position="191"/>
        <end position="264"/>
    </location>
</feature>